<keyword evidence="3" id="KW-1185">Reference proteome</keyword>
<dbReference type="Proteomes" id="UP000031967">
    <property type="component" value="Unassembled WGS sequence"/>
</dbReference>
<evidence type="ECO:0008006" key="4">
    <source>
        <dbReference type="Google" id="ProtNLM"/>
    </source>
</evidence>
<sequence>MEKRTKHIASVSLGVMAAGFAGSFALPAGAAWGAVLQSGFEAGLVGGLADWFAVTALFRHPLGIPIPHTALLPRNRERVTNALVNAVENELLSKQSIADKLGGVRLTAALLDTLERSVPQGQLAAWCAAGLQQAVRHAPLDLLVPFAAEQAKEALRELDIAPLLQKLGEQVLARRLDEQALDALLEKAEEWLAKQETRDSLGRIAMGAVAQLELGGFMQFAVNAFIGYLSEDKLGSMIQNFGLGYIYDLRFPGHPRRDEALAFVRRQIAELSRSQRLIAQLEEWKAEQLDSLDLTAPLGKLLSRLQERLLAALADSGFAERTLQPMLERLLAGLRSNEELQHKADGWMREQLVRLVEANHGKIGQLVRDNIRKLDDAQLIEMLEDKVGKDLQWIRVNGAVCGFLIGIVLGLVKLLA</sequence>
<keyword evidence="1" id="KW-0472">Membrane</keyword>
<keyword evidence="1" id="KW-0812">Transmembrane</keyword>
<gene>
    <name evidence="2" type="ORF">SD70_16590</name>
</gene>
<accession>A0ABR5AGB3</accession>
<reference evidence="2 3" key="1">
    <citation type="submission" date="2014-12" db="EMBL/GenBank/DDBJ databases">
        <title>Draft genome sequence of Paenibacillus kamchatkensis strain B-2647.</title>
        <authorList>
            <person name="Karlyshev A.V."/>
            <person name="Kudryashova E.B."/>
        </authorList>
    </citation>
    <scope>NUCLEOTIDE SEQUENCE [LARGE SCALE GENOMIC DNA]</scope>
    <source>
        <strain evidence="2 3">VKM B-2647</strain>
    </source>
</reference>
<proteinExistence type="predicted"/>
<organism evidence="2 3">
    <name type="scientific">Gordoniibacillus kamchatkensis</name>
    <dbReference type="NCBI Taxonomy" id="1590651"/>
    <lineage>
        <taxon>Bacteria</taxon>
        <taxon>Bacillati</taxon>
        <taxon>Bacillota</taxon>
        <taxon>Bacilli</taxon>
        <taxon>Bacillales</taxon>
        <taxon>Paenibacillaceae</taxon>
        <taxon>Gordoniibacillus</taxon>
    </lineage>
</organism>
<evidence type="ECO:0000256" key="1">
    <source>
        <dbReference type="SAM" id="Phobius"/>
    </source>
</evidence>
<dbReference type="RefSeq" id="WP_041048643.1">
    <property type="nucleotide sequence ID" value="NZ_JXAK01000028.1"/>
</dbReference>
<evidence type="ECO:0000313" key="2">
    <source>
        <dbReference type="EMBL" id="KIL39995.1"/>
    </source>
</evidence>
<protein>
    <recommendedName>
        <fullName evidence="4">DUF445 domain-containing protein</fullName>
    </recommendedName>
</protein>
<comment type="caution">
    <text evidence="2">The sequence shown here is derived from an EMBL/GenBank/DDBJ whole genome shotgun (WGS) entry which is preliminary data.</text>
</comment>
<evidence type="ECO:0000313" key="3">
    <source>
        <dbReference type="Proteomes" id="UP000031967"/>
    </source>
</evidence>
<dbReference type="EMBL" id="JXAK01000028">
    <property type="protein sequence ID" value="KIL39995.1"/>
    <property type="molecule type" value="Genomic_DNA"/>
</dbReference>
<dbReference type="InterPro" id="IPR007383">
    <property type="entry name" value="DUF445"/>
</dbReference>
<keyword evidence="1" id="KW-1133">Transmembrane helix</keyword>
<feature type="transmembrane region" description="Helical" evidence="1">
    <location>
        <begin position="393"/>
        <end position="415"/>
    </location>
</feature>
<dbReference type="Pfam" id="PF04286">
    <property type="entry name" value="DUF445"/>
    <property type="match status" value="1"/>
</dbReference>
<name>A0ABR5AGB3_9BACL</name>
<dbReference type="PANTHER" id="PTHR38442">
    <property type="entry name" value="INNER MEMBRANE PROTEIN-RELATED"/>
    <property type="match status" value="1"/>
</dbReference>
<dbReference type="PANTHER" id="PTHR38442:SF1">
    <property type="entry name" value="INNER MEMBRANE PROTEIN"/>
    <property type="match status" value="1"/>
</dbReference>